<dbReference type="Pfam" id="PF07992">
    <property type="entry name" value="Pyr_redox_2"/>
    <property type="match status" value="1"/>
</dbReference>
<dbReference type="InterPro" id="IPR050097">
    <property type="entry name" value="Ferredoxin-NADP_redctase_2"/>
</dbReference>
<organism evidence="7 8">
    <name type="scientific">Candidatus Staskawiczbacteria bacterium RIFCSPLOWO2_01_FULL_33_9</name>
    <dbReference type="NCBI Taxonomy" id="1802211"/>
    <lineage>
        <taxon>Bacteria</taxon>
        <taxon>Candidatus Staskawicziibacteriota</taxon>
    </lineage>
</organism>
<dbReference type="InterPro" id="IPR036188">
    <property type="entry name" value="FAD/NAD-bd_sf"/>
</dbReference>
<keyword evidence="2" id="KW-0274">FAD</keyword>
<keyword evidence="4" id="KW-1015">Disulfide bond</keyword>
<evidence type="ECO:0000256" key="2">
    <source>
        <dbReference type="ARBA" id="ARBA00022827"/>
    </source>
</evidence>
<evidence type="ECO:0000256" key="3">
    <source>
        <dbReference type="ARBA" id="ARBA00023002"/>
    </source>
</evidence>
<dbReference type="PRINTS" id="PR00469">
    <property type="entry name" value="PNDRDTASEII"/>
</dbReference>
<accession>A0A1G2I9F4</accession>
<dbReference type="PANTHER" id="PTHR48105">
    <property type="entry name" value="THIOREDOXIN REDUCTASE 1-RELATED-RELATED"/>
    <property type="match status" value="1"/>
</dbReference>
<evidence type="ECO:0000259" key="6">
    <source>
        <dbReference type="Pfam" id="PF07992"/>
    </source>
</evidence>
<gene>
    <name evidence="7" type="ORF">A2904_00930</name>
</gene>
<evidence type="ECO:0000256" key="1">
    <source>
        <dbReference type="ARBA" id="ARBA00022630"/>
    </source>
</evidence>
<dbReference type="InterPro" id="IPR008255">
    <property type="entry name" value="Pyr_nucl-diS_OxRdtase_2_AS"/>
</dbReference>
<comment type="caution">
    <text evidence="7">The sequence shown here is derived from an EMBL/GenBank/DDBJ whole genome shotgun (WGS) entry which is preliminary data.</text>
</comment>
<dbReference type="EMBL" id="MHOX01000008">
    <property type="protein sequence ID" value="OGZ71315.1"/>
    <property type="molecule type" value="Genomic_DNA"/>
</dbReference>
<dbReference type="AlphaFoldDB" id="A0A1G2I9F4"/>
<protein>
    <recommendedName>
        <fullName evidence="6">FAD/NAD(P)-binding domain-containing protein</fullName>
    </recommendedName>
</protein>
<evidence type="ECO:0000313" key="7">
    <source>
        <dbReference type="EMBL" id="OGZ71315.1"/>
    </source>
</evidence>
<name>A0A1G2I9F4_9BACT</name>
<dbReference type="SUPFAM" id="SSF51905">
    <property type="entry name" value="FAD/NAD(P)-binding domain"/>
    <property type="match status" value="1"/>
</dbReference>
<feature type="domain" description="FAD/NAD(P)-binding" evidence="6">
    <location>
        <begin position="3"/>
        <end position="291"/>
    </location>
</feature>
<evidence type="ECO:0000313" key="8">
    <source>
        <dbReference type="Proteomes" id="UP000176308"/>
    </source>
</evidence>
<keyword evidence="5" id="KW-0676">Redox-active center</keyword>
<dbReference type="InterPro" id="IPR023753">
    <property type="entry name" value="FAD/NAD-binding_dom"/>
</dbReference>
<keyword evidence="3" id="KW-0560">Oxidoreductase</keyword>
<dbReference type="GO" id="GO:0016668">
    <property type="term" value="F:oxidoreductase activity, acting on a sulfur group of donors, NAD(P) as acceptor"/>
    <property type="evidence" value="ECO:0007669"/>
    <property type="project" value="UniProtKB-ARBA"/>
</dbReference>
<dbReference type="Gene3D" id="3.50.50.60">
    <property type="entry name" value="FAD/NAD(P)-binding domain"/>
    <property type="match status" value="2"/>
</dbReference>
<dbReference type="PROSITE" id="PS00573">
    <property type="entry name" value="PYRIDINE_REDOX_2"/>
    <property type="match status" value="1"/>
</dbReference>
<dbReference type="Proteomes" id="UP000176308">
    <property type="component" value="Unassembled WGS sequence"/>
</dbReference>
<evidence type="ECO:0000256" key="5">
    <source>
        <dbReference type="ARBA" id="ARBA00023284"/>
    </source>
</evidence>
<reference evidence="7 8" key="1">
    <citation type="journal article" date="2016" name="Nat. Commun.">
        <title>Thousands of microbial genomes shed light on interconnected biogeochemical processes in an aquifer system.</title>
        <authorList>
            <person name="Anantharaman K."/>
            <person name="Brown C.T."/>
            <person name="Hug L.A."/>
            <person name="Sharon I."/>
            <person name="Castelle C.J."/>
            <person name="Probst A.J."/>
            <person name="Thomas B.C."/>
            <person name="Singh A."/>
            <person name="Wilkins M.J."/>
            <person name="Karaoz U."/>
            <person name="Brodie E.L."/>
            <person name="Williams K.H."/>
            <person name="Hubbard S.S."/>
            <person name="Banfield J.F."/>
        </authorList>
    </citation>
    <scope>NUCLEOTIDE SEQUENCE [LARGE SCALE GENOMIC DNA]</scope>
</reference>
<proteinExistence type="predicted"/>
<evidence type="ECO:0000256" key="4">
    <source>
        <dbReference type="ARBA" id="ARBA00023157"/>
    </source>
</evidence>
<sequence>MVYDLIIIGAGPAGVSAAVYAGRQQLKMLIISKDIGGQVAKKAVDIENYAGFSKISGPDLVDLYSKQLKDNNLKVEHDEVVGIEKKDNKFLVTLKSEKVYEAISVIITSGAQSKKISVPGEEEFEGKGVSYCSLCDGPVFKDKIVAVVGGGNNGFESALFLSNYVKQIYILEYSSQVKADKENQDLVLKHKNIEVITNAKIIKIEGETFVNSITYEDLVKNKEITLQVNGVFVEIGYTPSTSFAKDLVDLNEKDEIIFDPKTLETKTKGLFSAGDCNVSKYKQIVMASGQGATAALSAYEYIQRTKNE</sequence>
<dbReference type="PRINTS" id="PR00368">
    <property type="entry name" value="FADPNR"/>
</dbReference>
<keyword evidence="1" id="KW-0285">Flavoprotein</keyword>